<evidence type="ECO:0000313" key="4">
    <source>
        <dbReference type="EMBL" id="CAK0840821.1"/>
    </source>
</evidence>
<dbReference type="Proteomes" id="UP001189429">
    <property type="component" value="Unassembled WGS sequence"/>
</dbReference>
<dbReference type="EMBL" id="CAUYUJ010014403">
    <property type="protein sequence ID" value="CAK0840821.1"/>
    <property type="molecule type" value="Genomic_DNA"/>
</dbReference>
<feature type="region of interest" description="Disordered" evidence="2">
    <location>
        <begin position="279"/>
        <end position="301"/>
    </location>
</feature>
<protein>
    <recommendedName>
        <fullName evidence="3">CCHC-type domain-containing protein</fullName>
    </recommendedName>
</protein>
<keyword evidence="1" id="KW-0862">Zinc</keyword>
<gene>
    <name evidence="4" type="ORF">PCOR1329_LOCUS36163</name>
</gene>
<name>A0ABN9T7I7_9DINO</name>
<keyword evidence="1" id="KW-0479">Metal-binding</keyword>
<dbReference type="SUPFAM" id="SSF57756">
    <property type="entry name" value="Retrovirus zinc finger-like domains"/>
    <property type="match status" value="1"/>
</dbReference>
<evidence type="ECO:0000256" key="2">
    <source>
        <dbReference type="SAM" id="MobiDB-lite"/>
    </source>
</evidence>
<evidence type="ECO:0000313" key="5">
    <source>
        <dbReference type="Proteomes" id="UP001189429"/>
    </source>
</evidence>
<accession>A0ABN9T7I7</accession>
<dbReference type="Pfam" id="PF00098">
    <property type="entry name" value="zf-CCHC"/>
    <property type="match status" value="1"/>
</dbReference>
<proteinExistence type="predicted"/>
<evidence type="ECO:0000256" key="1">
    <source>
        <dbReference type="PROSITE-ProRule" id="PRU00047"/>
    </source>
</evidence>
<dbReference type="InterPro" id="IPR036875">
    <property type="entry name" value="Znf_CCHC_sf"/>
</dbReference>
<evidence type="ECO:0000259" key="3">
    <source>
        <dbReference type="PROSITE" id="PS50158"/>
    </source>
</evidence>
<dbReference type="Gene3D" id="4.10.60.10">
    <property type="entry name" value="Zinc finger, CCHC-type"/>
    <property type="match status" value="1"/>
</dbReference>
<organism evidence="4 5">
    <name type="scientific">Prorocentrum cordatum</name>
    <dbReference type="NCBI Taxonomy" id="2364126"/>
    <lineage>
        <taxon>Eukaryota</taxon>
        <taxon>Sar</taxon>
        <taxon>Alveolata</taxon>
        <taxon>Dinophyceae</taxon>
        <taxon>Prorocentrales</taxon>
        <taxon>Prorocentraceae</taxon>
        <taxon>Prorocentrum</taxon>
    </lineage>
</organism>
<keyword evidence="1" id="KW-0863">Zinc-finger</keyword>
<sequence>MRGREFSGEAAAAAQDYKAWKKRARARLLVEKGRGGMPETCGPMLYTLLEGIAAGVLEHVGLGELAVENGEERLFEVLDSRYPERGAADRVGDALESAFGLKLEKAELTSAYVGRAQTIFLKAKKESVEIPDVAQGVLLLRGARLGGDRRAVALVASERQWTFDKLAQALMTVYPRMLPEHGVHMVEGGPACGEVVEELNSAEEVGVFLAEVEQDRAEPLEEDEAIQVLAIWKETRAAVAVERKKRGLPPPPAPDLKKFSSRVRCWACRQVGHFSKECPGKPRGLAGGAPDRSSYAADEEAKPDAWEEIEDILAAWDYWRLHEHQTEDHFKRLSEEIEGDDEQLEALLVHSPGSGETLEKHQRATGPPLELAKDHQAVAFKGFSGEEQHSIGICTIPWTIG</sequence>
<dbReference type="SMART" id="SM00343">
    <property type="entry name" value="ZnF_C2HC"/>
    <property type="match status" value="1"/>
</dbReference>
<keyword evidence="5" id="KW-1185">Reference proteome</keyword>
<feature type="domain" description="CCHC-type" evidence="3">
    <location>
        <begin position="264"/>
        <end position="279"/>
    </location>
</feature>
<dbReference type="PROSITE" id="PS50158">
    <property type="entry name" value="ZF_CCHC"/>
    <property type="match status" value="1"/>
</dbReference>
<dbReference type="InterPro" id="IPR001878">
    <property type="entry name" value="Znf_CCHC"/>
</dbReference>
<comment type="caution">
    <text evidence="4">The sequence shown here is derived from an EMBL/GenBank/DDBJ whole genome shotgun (WGS) entry which is preliminary data.</text>
</comment>
<reference evidence="4" key="1">
    <citation type="submission" date="2023-10" db="EMBL/GenBank/DDBJ databases">
        <authorList>
            <person name="Chen Y."/>
            <person name="Shah S."/>
            <person name="Dougan E. K."/>
            <person name="Thang M."/>
            <person name="Chan C."/>
        </authorList>
    </citation>
    <scope>NUCLEOTIDE SEQUENCE [LARGE SCALE GENOMIC DNA]</scope>
</reference>